<dbReference type="AlphaFoldDB" id="A0A443JGR6"/>
<evidence type="ECO:0000256" key="1">
    <source>
        <dbReference type="SAM" id="Phobius"/>
    </source>
</evidence>
<feature type="transmembrane region" description="Helical" evidence="1">
    <location>
        <begin position="66"/>
        <end position="92"/>
    </location>
</feature>
<sequence>MGSGIVRVIGWVVAFLVGAFYGTAATVGHAYRLGVVPLGLILATVGCAALLVALRTLTQDRVNAIAGGLGVIAATFLFSQVGPGGSAIVAAATPDTEWIALTWTFVGPVLLAVVAFWPDLSALQPETVDGS</sequence>
<evidence type="ECO:0000313" key="2">
    <source>
        <dbReference type="EMBL" id="RWR19739.1"/>
    </source>
</evidence>
<feature type="transmembrane region" description="Helical" evidence="1">
    <location>
        <begin position="34"/>
        <end position="54"/>
    </location>
</feature>
<keyword evidence="1" id="KW-1133">Transmembrane helix</keyword>
<accession>A0A443JGR6</accession>
<gene>
    <name evidence="2" type="ORF">D8Y23_07115</name>
</gene>
<keyword evidence="1" id="KW-0472">Membrane</keyword>
<dbReference type="EMBL" id="RBZY01000020">
    <property type="protein sequence ID" value="RWR19739.1"/>
    <property type="molecule type" value="Genomic_DNA"/>
</dbReference>
<dbReference type="OrthoDB" id="5082752at2"/>
<comment type="caution">
    <text evidence="2">The sequence shown here is derived from an EMBL/GenBank/DDBJ whole genome shotgun (WGS) entry which is preliminary data.</text>
</comment>
<evidence type="ECO:0000313" key="3">
    <source>
        <dbReference type="Proteomes" id="UP000285970"/>
    </source>
</evidence>
<dbReference type="Proteomes" id="UP000285970">
    <property type="component" value="Unassembled WGS sequence"/>
</dbReference>
<feature type="transmembrane region" description="Helical" evidence="1">
    <location>
        <begin position="98"/>
        <end position="117"/>
    </location>
</feature>
<proteinExistence type="predicted"/>
<name>A0A443JGR6_9MICO</name>
<protein>
    <submittedName>
        <fullName evidence="2">Histidinol dehydrogenase</fullName>
    </submittedName>
</protein>
<organism evidence="2 3">
    <name type="scientific">Microbacterium enclense</name>
    <dbReference type="NCBI Taxonomy" id="993073"/>
    <lineage>
        <taxon>Bacteria</taxon>
        <taxon>Bacillati</taxon>
        <taxon>Actinomycetota</taxon>
        <taxon>Actinomycetes</taxon>
        <taxon>Micrococcales</taxon>
        <taxon>Microbacteriaceae</taxon>
        <taxon>Microbacterium</taxon>
    </lineage>
</organism>
<dbReference type="RefSeq" id="WP_128217462.1">
    <property type="nucleotide sequence ID" value="NZ_JALXTR010000093.1"/>
</dbReference>
<keyword evidence="1" id="KW-0812">Transmembrane</keyword>
<reference evidence="2 3" key="1">
    <citation type="journal article" date="2018" name="Front. Microbiol.">
        <title>Novel Insights Into Bacterial Dimethylsulfoniopropionate Catabolism in the East China Sea.</title>
        <authorList>
            <person name="Liu J."/>
            <person name="Liu J."/>
            <person name="Zhang S.H."/>
            <person name="Liang J."/>
            <person name="Lin H."/>
            <person name="Song D."/>
            <person name="Yang G.P."/>
            <person name="Todd J.D."/>
            <person name="Zhang X.H."/>
        </authorList>
    </citation>
    <scope>NUCLEOTIDE SEQUENCE [LARGE SCALE GENOMIC DNA]</scope>
    <source>
        <strain evidence="2 3">ZYFD042</strain>
    </source>
</reference>